<name>E6U9Y6_ETHHY</name>
<accession>E6U9Y6</accession>
<evidence type="ECO:0000259" key="1">
    <source>
        <dbReference type="PROSITE" id="PS51832"/>
    </source>
</evidence>
<evidence type="ECO:0000313" key="2">
    <source>
        <dbReference type="EMBL" id="ADU26252.1"/>
    </source>
</evidence>
<dbReference type="InterPro" id="IPR037522">
    <property type="entry name" value="HD_GYP_dom"/>
</dbReference>
<dbReference type="PROSITE" id="PS51832">
    <property type="entry name" value="HD_GYP"/>
    <property type="match status" value="1"/>
</dbReference>
<keyword evidence="3" id="KW-1185">Reference proteome</keyword>
<dbReference type="HOGENOM" id="CLU_000445_92_1_9"/>
<keyword evidence="2" id="KW-0378">Hydrolase</keyword>
<gene>
    <name evidence="2" type="ordered locus">Ethha_0683</name>
</gene>
<sequence>MRFISVYCLRNGMTLGRDLYGKNGELLLGNGQVLQESYIERILALGYHGVYICDNLSGDIEIQETVNQELRMKAVTTVRDTFIITRAQGNVSDAMENTKAIVRRMIEEILSHSNAMINMVDMKVFDDYTFFHSVNVTVLSLVMGVSLGFPESKLIRLGLGALLHDIGKVFIDKKILDKPGPLDDEEMEEMNKHAALGYEFLRDHSELPVTSYVAVLQHHERYDGTGYPYGLKGEEISEFARIIAVADVYDALNSDRPYRRAILASNAMEYIMGGSGTHFDPLCVETFVRKVAAFPLGTVVRLSNGMSAIVVRNYADCCIRPSVRVLSGEWQGRIISLRDDHTLRNVTISEVLDV</sequence>
<dbReference type="SMART" id="SM00471">
    <property type="entry name" value="HDc"/>
    <property type="match status" value="1"/>
</dbReference>
<dbReference type="AlphaFoldDB" id="E6U9Y6"/>
<dbReference type="Pfam" id="PF13487">
    <property type="entry name" value="HD_5"/>
    <property type="match status" value="1"/>
</dbReference>
<evidence type="ECO:0000313" key="3">
    <source>
        <dbReference type="Proteomes" id="UP000001551"/>
    </source>
</evidence>
<dbReference type="Gene3D" id="1.10.3210.10">
    <property type="entry name" value="Hypothetical protein af1432"/>
    <property type="match status" value="1"/>
</dbReference>
<organism evidence="2 3">
    <name type="scientific">Ethanoligenens harbinense (strain DSM 18485 / JCM 12961 / CGMCC 1.5033 / YUAN-3)</name>
    <dbReference type="NCBI Taxonomy" id="663278"/>
    <lineage>
        <taxon>Bacteria</taxon>
        <taxon>Bacillati</taxon>
        <taxon>Bacillota</taxon>
        <taxon>Clostridia</taxon>
        <taxon>Eubacteriales</taxon>
        <taxon>Oscillospiraceae</taxon>
        <taxon>Ethanoligenens</taxon>
    </lineage>
</organism>
<dbReference type="CDD" id="cd00077">
    <property type="entry name" value="HDc"/>
    <property type="match status" value="1"/>
</dbReference>
<dbReference type="GO" id="GO:0016787">
    <property type="term" value="F:hydrolase activity"/>
    <property type="evidence" value="ECO:0007669"/>
    <property type="project" value="UniProtKB-KW"/>
</dbReference>
<reference evidence="2 3" key="1">
    <citation type="submission" date="2010-12" db="EMBL/GenBank/DDBJ databases">
        <title>Complete sequence of Ethanoligenens harbinense YUAN-3.</title>
        <authorList>
            <person name="Lucas S."/>
            <person name="Copeland A."/>
            <person name="Lapidus A."/>
            <person name="Cheng J.-F."/>
            <person name="Bruce D."/>
            <person name="Goodwin L."/>
            <person name="Pitluck S."/>
            <person name="Chertkov O."/>
            <person name="Misra M."/>
            <person name="Detter J.C."/>
            <person name="Han C."/>
            <person name="Tapia R."/>
            <person name="Land M."/>
            <person name="Hauser L."/>
            <person name="Jeffries C."/>
            <person name="Kyrpides N."/>
            <person name="Ivanova N."/>
            <person name="Mikhailova N."/>
            <person name="Wang A."/>
            <person name="Mouttaki H."/>
            <person name="He Z."/>
            <person name="Zhou J."/>
            <person name="Hemme C.L."/>
            <person name="Woyke T."/>
        </authorList>
    </citation>
    <scope>NUCLEOTIDE SEQUENCE [LARGE SCALE GENOMIC DNA]</scope>
    <source>
        <strain evidence="3">DSM 18485 / JCM 12961 / CGMCC 1.5033 / YUAN-3</strain>
    </source>
</reference>
<dbReference type="STRING" id="663278.Ethha_0683"/>
<dbReference type="SUPFAM" id="SSF109604">
    <property type="entry name" value="HD-domain/PDEase-like"/>
    <property type="match status" value="1"/>
</dbReference>
<feature type="domain" description="HD-GYP" evidence="1">
    <location>
        <begin position="107"/>
        <end position="303"/>
    </location>
</feature>
<dbReference type="PANTHER" id="PTHR43155:SF2">
    <property type="entry name" value="CYCLIC DI-GMP PHOSPHODIESTERASE PA4108"/>
    <property type="match status" value="1"/>
</dbReference>
<dbReference type="InterPro" id="IPR003607">
    <property type="entry name" value="HD/PDEase_dom"/>
</dbReference>
<dbReference type="eggNOG" id="COG2206">
    <property type="taxonomic scope" value="Bacteria"/>
</dbReference>
<dbReference type="PANTHER" id="PTHR43155">
    <property type="entry name" value="CYCLIC DI-GMP PHOSPHODIESTERASE PA4108-RELATED"/>
    <property type="match status" value="1"/>
</dbReference>
<protein>
    <submittedName>
        <fullName evidence="2">Metal dependent phosphohydrolase</fullName>
    </submittedName>
</protein>
<dbReference type="EMBL" id="CP002400">
    <property type="protein sequence ID" value="ADU26252.1"/>
    <property type="molecule type" value="Genomic_DNA"/>
</dbReference>
<dbReference type="Proteomes" id="UP000001551">
    <property type="component" value="Chromosome"/>
</dbReference>
<dbReference type="RefSeq" id="WP_013484622.1">
    <property type="nucleotide sequence ID" value="NC_014828.1"/>
</dbReference>
<proteinExistence type="predicted"/>
<dbReference type="KEGG" id="eha:Ethha_0683"/>